<evidence type="ECO:0000256" key="4">
    <source>
        <dbReference type="ARBA" id="ARBA00022989"/>
    </source>
</evidence>
<dbReference type="PANTHER" id="PTHR36115">
    <property type="entry name" value="PROLINE-RICH ANTIGEN HOMOLOG-RELATED"/>
    <property type="match status" value="1"/>
</dbReference>
<evidence type="ECO:0000256" key="2">
    <source>
        <dbReference type="ARBA" id="ARBA00022475"/>
    </source>
</evidence>
<feature type="transmembrane region" description="Helical" evidence="6">
    <location>
        <begin position="64"/>
        <end position="84"/>
    </location>
</feature>
<dbReference type="InterPro" id="IPR010432">
    <property type="entry name" value="RDD"/>
</dbReference>
<evidence type="ECO:0000256" key="5">
    <source>
        <dbReference type="ARBA" id="ARBA00023136"/>
    </source>
</evidence>
<dbReference type="GO" id="GO:0005886">
    <property type="term" value="C:plasma membrane"/>
    <property type="evidence" value="ECO:0007669"/>
    <property type="project" value="UniProtKB-SubCell"/>
</dbReference>
<reference evidence="8 9" key="1">
    <citation type="submission" date="2018-07" db="EMBL/GenBank/DDBJ databases">
        <title>Lottiidibacillus patelloidae gen. nov., sp. nov., isolated from the intestinal tract of a marine limpet and the reclassification of B. taeanensis BH030017T, B. algicola KMM 3737T and B. hwajinpoensis SW-72T as genus Lottiidibacillus.</title>
        <authorList>
            <person name="Liu R."/>
            <person name="Huang Z."/>
        </authorList>
    </citation>
    <scope>NUCLEOTIDE SEQUENCE [LARGE SCALE GENOMIC DNA]</scope>
    <source>
        <strain evidence="8 9">BH030017</strain>
    </source>
</reference>
<evidence type="ECO:0000256" key="1">
    <source>
        <dbReference type="ARBA" id="ARBA00004651"/>
    </source>
</evidence>
<dbReference type="AlphaFoldDB" id="A0A366XZ77"/>
<protein>
    <submittedName>
        <fullName evidence="8">RDD family protein</fullName>
    </submittedName>
</protein>
<comment type="caution">
    <text evidence="8">The sequence shown here is derived from an EMBL/GenBank/DDBJ whole genome shotgun (WGS) entry which is preliminary data.</text>
</comment>
<evidence type="ECO:0000256" key="6">
    <source>
        <dbReference type="SAM" id="Phobius"/>
    </source>
</evidence>
<dbReference type="OrthoDB" id="9793824at2"/>
<dbReference type="InterPro" id="IPR051791">
    <property type="entry name" value="Pra-immunoreactive"/>
</dbReference>
<evidence type="ECO:0000259" key="7">
    <source>
        <dbReference type="Pfam" id="PF06271"/>
    </source>
</evidence>
<sequence>MDITFDETTNDTEKVLTGNEVRYAGFWMRFWAYLADLIVIASLNRIFIYPLIKAFNLPSDEPAFLPLEVLLTGTIFYLYFMLMTKFFQQTLGKMIFGLKVISAGNSSLSWSTIIFRELVGRTISKTLNGLFYIWTAFTRKKQGLHDYFADTYVVHVDN</sequence>
<comment type="subcellular location">
    <subcellularLocation>
        <location evidence="1">Cell membrane</location>
        <topology evidence="1">Multi-pass membrane protein</topology>
    </subcellularLocation>
</comment>
<accession>A0A366XZ77</accession>
<dbReference type="EMBL" id="QOCW01000001">
    <property type="protein sequence ID" value="RBW71462.1"/>
    <property type="molecule type" value="Genomic_DNA"/>
</dbReference>
<keyword evidence="5 6" id="KW-0472">Membrane</keyword>
<evidence type="ECO:0000256" key="3">
    <source>
        <dbReference type="ARBA" id="ARBA00022692"/>
    </source>
</evidence>
<evidence type="ECO:0000313" key="9">
    <source>
        <dbReference type="Proteomes" id="UP000253314"/>
    </source>
</evidence>
<gene>
    <name evidence="8" type="ORF">DS031_01560</name>
</gene>
<dbReference type="Pfam" id="PF06271">
    <property type="entry name" value="RDD"/>
    <property type="match status" value="1"/>
</dbReference>
<name>A0A366XZ77_9BACI</name>
<evidence type="ECO:0000313" key="8">
    <source>
        <dbReference type="EMBL" id="RBW71462.1"/>
    </source>
</evidence>
<dbReference type="Proteomes" id="UP000253314">
    <property type="component" value="Unassembled WGS sequence"/>
</dbReference>
<dbReference type="PANTHER" id="PTHR36115:SF9">
    <property type="entry name" value="LMO1584 PROTEIN"/>
    <property type="match status" value="1"/>
</dbReference>
<feature type="transmembrane region" description="Helical" evidence="6">
    <location>
        <begin position="30"/>
        <end position="52"/>
    </location>
</feature>
<keyword evidence="2" id="KW-1003">Cell membrane</keyword>
<dbReference type="RefSeq" id="WP_113804166.1">
    <property type="nucleotide sequence ID" value="NZ_QOCW01000001.1"/>
</dbReference>
<proteinExistence type="predicted"/>
<keyword evidence="9" id="KW-1185">Reference proteome</keyword>
<keyword evidence="3 6" id="KW-0812">Transmembrane</keyword>
<keyword evidence="4 6" id="KW-1133">Transmembrane helix</keyword>
<feature type="domain" description="RDD" evidence="7">
    <location>
        <begin position="23"/>
        <end position="149"/>
    </location>
</feature>
<organism evidence="8 9">
    <name type="scientific">Bacillus taeanensis</name>
    <dbReference type="NCBI Taxonomy" id="273032"/>
    <lineage>
        <taxon>Bacteria</taxon>
        <taxon>Bacillati</taxon>
        <taxon>Bacillota</taxon>
        <taxon>Bacilli</taxon>
        <taxon>Bacillales</taxon>
        <taxon>Bacillaceae</taxon>
        <taxon>Bacillus</taxon>
    </lineage>
</organism>